<evidence type="ECO:0000256" key="1">
    <source>
        <dbReference type="ARBA" id="ARBA00004651"/>
    </source>
</evidence>
<feature type="region of interest" description="Disordered" evidence="15">
    <location>
        <begin position="1776"/>
        <end position="1878"/>
    </location>
</feature>
<dbReference type="Gene3D" id="1.10.10.820">
    <property type="match status" value="1"/>
</dbReference>
<gene>
    <name evidence="19" type="ORF">EYC80_001784</name>
</gene>
<feature type="domain" description="DEK-C" evidence="18">
    <location>
        <begin position="1879"/>
        <end position="1935"/>
    </location>
</feature>
<evidence type="ECO:0000256" key="14">
    <source>
        <dbReference type="ARBA" id="ARBA00083633"/>
    </source>
</evidence>
<keyword evidence="3" id="KW-1003">Cell membrane</keyword>
<dbReference type="Gene3D" id="1.10.10.60">
    <property type="entry name" value="Homeodomain-like"/>
    <property type="match status" value="1"/>
</dbReference>
<dbReference type="FunFam" id="1.10.10.820:FF:000010">
    <property type="entry name" value="Chitin synthase 6"/>
    <property type="match status" value="1"/>
</dbReference>
<dbReference type="SMART" id="SM00242">
    <property type="entry name" value="MYSc"/>
    <property type="match status" value="1"/>
</dbReference>
<dbReference type="GO" id="GO:0006031">
    <property type="term" value="P:chitin biosynthetic process"/>
    <property type="evidence" value="ECO:0007669"/>
    <property type="project" value="TreeGrafter"/>
</dbReference>
<evidence type="ECO:0000256" key="16">
    <source>
        <dbReference type="SAM" id="Phobius"/>
    </source>
</evidence>
<feature type="transmembrane region" description="Helical" evidence="16">
    <location>
        <begin position="1636"/>
        <end position="1655"/>
    </location>
</feature>
<dbReference type="Gene3D" id="3.10.120.10">
    <property type="entry name" value="Cytochrome b5-like heme/steroid binding domain"/>
    <property type="match status" value="1"/>
</dbReference>
<dbReference type="PROSITE" id="PS51998">
    <property type="entry name" value="DEK_C"/>
    <property type="match status" value="1"/>
</dbReference>
<dbReference type="PANTHER" id="PTHR22914:SF13">
    <property type="entry name" value="CHITIN SYNTHASE"/>
    <property type="match status" value="1"/>
</dbReference>
<evidence type="ECO:0000256" key="3">
    <source>
        <dbReference type="ARBA" id="ARBA00022475"/>
    </source>
</evidence>
<dbReference type="PROSITE" id="PS50255">
    <property type="entry name" value="CYTOCHROME_B5_2"/>
    <property type="match status" value="1"/>
</dbReference>
<keyword evidence="8 16" id="KW-0472">Membrane</keyword>
<dbReference type="PANTHER" id="PTHR22914">
    <property type="entry name" value="CHITIN SYNTHASE"/>
    <property type="match status" value="1"/>
</dbReference>
<dbReference type="InterPro" id="IPR027417">
    <property type="entry name" value="P-loop_NTPase"/>
</dbReference>
<evidence type="ECO:0000313" key="19">
    <source>
        <dbReference type="EMBL" id="KAB8298012.1"/>
    </source>
</evidence>
<keyword evidence="9" id="KW-0325">Glycoprotein</keyword>
<dbReference type="GO" id="GO:0031505">
    <property type="term" value="P:fungal-type cell wall organization"/>
    <property type="evidence" value="ECO:0007669"/>
    <property type="project" value="TreeGrafter"/>
</dbReference>
<dbReference type="FunFam" id="3.10.120.10:FF:000014">
    <property type="entry name" value="Chitin synthase 6"/>
    <property type="match status" value="1"/>
</dbReference>
<feature type="compositionally biased region" description="Polar residues" evidence="15">
    <location>
        <begin position="1825"/>
        <end position="1835"/>
    </location>
</feature>
<evidence type="ECO:0000256" key="5">
    <source>
        <dbReference type="ARBA" id="ARBA00022679"/>
    </source>
</evidence>
<evidence type="ECO:0000256" key="13">
    <source>
        <dbReference type="ARBA" id="ARBA00075290"/>
    </source>
</evidence>
<comment type="catalytic activity">
    <reaction evidence="10">
        <text>[(1-&gt;4)-N-acetyl-beta-D-glucosaminyl](n) + UDP-N-acetyl-alpha-D-glucosamine = [(1-&gt;4)-N-acetyl-beta-D-glucosaminyl](n+1) + UDP + H(+)</text>
        <dbReference type="Rhea" id="RHEA:16637"/>
        <dbReference type="Rhea" id="RHEA-COMP:9593"/>
        <dbReference type="Rhea" id="RHEA-COMP:9595"/>
        <dbReference type="ChEBI" id="CHEBI:15378"/>
        <dbReference type="ChEBI" id="CHEBI:17029"/>
        <dbReference type="ChEBI" id="CHEBI:57705"/>
        <dbReference type="ChEBI" id="CHEBI:58223"/>
        <dbReference type="EC" id="2.4.1.16"/>
    </reaction>
    <physiologicalReaction direction="left-to-right" evidence="10">
        <dbReference type="Rhea" id="RHEA:16638"/>
    </physiologicalReaction>
</comment>
<dbReference type="SUPFAM" id="SSF109715">
    <property type="entry name" value="DEK C-terminal domain"/>
    <property type="match status" value="1"/>
</dbReference>
<evidence type="ECO:0000256" key="10">
    <source>
        <dbReference type="ARBA" id="ARBA00049510"/>
    </source>
</evidence>
<feature type="transmembrane region" description="Helical" evidence="16">
    <location>
        <begin position="1662"/>
        <end position="1685"/>
    </location>
</feature>
<comment type="similarity">
    <text evidence="11">Belongs to the chitin synthase family. Class V subfamily.</text>
</comment>
<keyword evidence="7 16" id="KW-1133">Transmembrane helix</keyword>
<feature type="compositionally biased region" description="Polar residues" evidence="15">
    <location>
        <begin position="1799"/>
        <end position="1815"/>
    </location>
</feature>
<dbReference type="CDD" id="cd04190">
    <property type="entry name" value="Chitin_synth_C"/>
    <property type="match status" value="1"/>
</dbReference>
<dbReference type="InterPro" id="IPR014876">
    <property type="entry name" value="DEK_C"/>
</dbReference>
<comment type="subcellular location">
    <subcellularLocation>
        <location evidence="1">Cell membrane</location>
        <topology evidence="1">Multi-pass membrane protein</topology>
    </subcellularLocation>
</comment>
<dbReference type="Pfam" id="PF08766">
    <property type="entry name" value="DEK_C"/>
    <property type="match status" value="1"/>
</dbReference>
<name>A0A5N6K676_MONLA</name>
<dbReference type="GO" id="GO:0005524">
    <property type="term" value="F:ATP binding"/>
    <property type="evidence" value="ECO:0007669"/>
    <property type="project" value="InterPro"/>
</dbReference>
<dbReference type="InterPro" id="IPR029044">
    <property type="entry name" value="Nucleotide-diphossugar_trans"/>
</dbReference>
<dbReference type="InterPro" id="IPR001199">
    <property type="entry name" value="Cyt_B5-like_heme/steroid-bd"/>
</dbReference>
<keyword evidence="20" id="KW-1185">Reference proteome</keyword>
<dbReference type="SUPFAM" id="SSF55856">
    <property type="entry name" value="Cytochrome b5-like heme/steroid binding domain"/>
    <property type="match status" value="1"/>
</dbReference>
<dbReference type="GO" id="GO:0003774">
    <property type="term" value="F:cytoskeletal motor activity"/>
    <property type="evidence" value="ECO:0007669"/>
    <property type="project" value="InterPro"/>
</dbReference>
<evidence type="ECO:0000256" key="2">
    <source>
        <dbReference type="ARBA" id="ARBA00012543"/>
    </source>
</evidence>
<evidence type="ECO:0000256" key="15">
    <source>
        <dbReference type="SAM" id="MobiDB-lite"/>
    </source>
</evidence>
<dbReference type="InterPro" id="IPR004835">
    <property type="entry name" value="Chitin_synth"/>
</dbReference>
<keyword evidence="6 16" id="KW-0812">Transmembrane</keyword>
<dbReference type="EC" id="2.4.1.16" evidence="2"/>
<evidence type="ECO:0000259" key="17">
    <source>
        <dbReference type="PROSITE" id="PS50255"/>
    </source>
</evidence>
<dbReference type="GO" id="GO:0016459">
    <property type="term" value="C:myosin complex"/>
    <property type="evidence" value="ECO:0007669"/>
    <property type="project" value="InterPro"/>
</dbReference>
<feature type="transmembrane region" description="Helical" evidence="16">
    <location>
        <begin position="907"/>
        <end position="927"/>
    </location>
</feature>
<evidence type="ECO:0000259" key="18">
    <source>
        <dbReference type="PROSITE" id="PS51998"/>
    </source>
</evidence>
<keyword evidence="5" id="KW-0808">Transferase</keyword>
<proteinExistence type="inferred from homology"/>
<evidence type="ECO:0000256" key="7">
    <source>
        <dbReference type="ARBA" id="ARBA00022989"/>
    </source>
</evidence>
<evidence type="ECO:0000256" key="12">
    <source>
        <dbReference type="ARBA" id="ARBA00071786"/>
    </source>
</evidence>
<dbReference type="GO" id="GO:0005886">
    <property type="term" value="C:plasma membrane"/>
    <property type="evidence" value="ECO:0007669"/>
    <property type="project" value="UniProtKB-SubCell"/>
</dbReference>
<dbReference type="EMBL" id="VIGI01000007">
    <property type="protein sequence ID" value="KAB8298012.1"/>
    <property type="molecule type" value="Genomic_DNA"/>
</dbReference>
<dbReference type="InterPro" id="IPR036400">
    <property type="entry name" value="Cyt_B5-like_heme/steroid_sf"/>
</dbReference>
<comment type="caution">
    <text evidence="19">The sequence shown here is derived from an EMBL/GenBank/DDBJ whole genome shotgun (WGS) entry which is preliminary data.</text>
</comment>
<dbReference type="SUPFAM" id="SSF52540">
    <property type="entry name" value="P-loop containing nucleoside triphosphate hydrolases"/>
    <property type="match status" value="1"/>
</dbReference>
<dbReference type="SUPFAM" id="SSF53448">
    <property type="entry name" value="Nucleotide-diphospho-sugar transferases"/>
    <property type="match status" value="1"/>
</dbReference>
<feature type="transmembrane region" description="Helical" evidence="16">
    <location>
        <begin position="1210"/>
        <end position="1228"/>
    </location>
</feature>
<dbReference type="Pfam" id="PF00173">
    <property type="entry name" value="Cyt-b5"/>
    <property type="match status" value="1"/>
</dbReference>
<keyword evidence="4" id="KW-0328">Glycosyltransferase</keyword>
<dbReference type="SMART" id="SM01117">
    <property type="entry name" value="Cyt-b5"/>
    <property type="match status" value="2"/>
</dbReference>
<evidence type="ECO:0000256" key="8">
    <source>
        <dbReference type="ARBA" id="ARBA00023136"/>
    </source>
</evidence>
<dbReference type="Proteomes" id="UP000326757">
    <property type="component" value="Unassembled WGS sequence"/>
</dbReference>
<feature type="transmembrane region" description="Helical" evidence="16">
    <location>
        <begin position="1601"/>
        <end position="1624"/>
    </location>
</feature>
<sequence length="1937" mass="215063">MLLPLRLTFLSASRGFAFSHPHPHPHPHPHHPQSTSPFFVPFFNSPHSFGDDRLLLSIFKPIQYLLSFNSSFNFNLRFCALASSPVQLLSDHGKSQDLSLERITRTTSNNFQYLFLGGLIQETRPSSLDYIEENPKVFKKGLQHRSEGGKSPPHLYDTMAGNNRMSTYSMTSSATGAARNFHAANQQSSQVSATTLLNAVHHIYTSGQPYRLDASSSLVVNTWLSASQPDREGRPGGTIDSALAARAWEHARRRAEDGCIVLGSLHEATPSILVPFLNTLPLSIPDSLYTALAVLQPFIHCVTPQNPSAPRQSALGVTLTLSLSGNLTAASIALSEGGIDTKKGLLNIPAEPGYRAFDVFYYLLTSASTPAEREFLGLKQASSYALLEKSGTYDPPSYLPTADDAAAADDFRASLKAIGIKGAAHRDLISILAGLLKLGDTLSFILDGDALEEICEDVGGLLGLEPEVLVKQCTTQERETLIGGLYEALVDWVISKANESIASEMARIKDGDSSSEGGPGARTPNTEDDNGDTVCITVIEIPDPNLGKAAAMRGVFDDTQGINAEMKEDGVDVAAAGSSVIREMQNAVAEVAPDLGIMTGPAGRDREHELEKREIVLEKVAREGEDDGFLKKLLLPTEGQGVNLGRSGRIDLPSVLGSSRVWYHLSMHPTDDLPAALASLPSTTSAWSAGAVSRQLRAWRLPEWANRRNKNLDFTADFDFEEFVQRYAALGCKDGRDGIESWTMERGWSNGEVVIGKERIWIREGAWWEAETMLDLKPADGEFQSMGGPGGMAGMLGAPDMNTGYSTNAPNGSGFFTGPNNDLTPVGSHDHLINRQSQANVARSANGAPTLAPSRNISGGDYGLGFKGDSMRGQVYYTDENGEFVNDPEGGTAKEITNEKATNQRRIWVAVTWAFTWWIPSFLLRFVGRMKRPDVRMAWREKLVLCFFIVFLNCLVVFWIIEFGKLLCPNSDKAWNASEISTHQGDNDFWVSIHGKVYDLSKFWKLQHSDTSVTTTKSVMQPFAGMNLDSYFPPPLIVACPGLVSDYTLTLLDNTTAEYPAGVHTSGNLSAYTSSKLYDWNWYADVYTPKIKEYYHGDLVVKKNKIESQGQDDSHYWVILKGKIYDFTNYYYTLSVYTTSAGYSFIDDSIYQIVQENPGLDITDKWDDLYKNANASYQVDILNNLNCMNNLFYAGIPDFRDSIKCQINNYILLAFTIILCSVIVIKFVSALQFGSKRRPAPQDKFVICQVPAYTEGEDSLRKAVDSLTALQYDNKRKLICVICDGMVVGGGNDRPTPKIVLDILGVDPKIDPPALAFKSVGESNEQLNYGKIYSGLYEFEGNVVPYIVVVKVGKESEQSKSKPGNRGKRDSQILLMSFLNRVHHRAPMNPLELEMFHQINNIIGVDPELYEYLLMIDADTSVKEDSLNRLVAACANDGKIAGICGETNLENEEQSWWTMIQVYEYFISHHLAKAFESLFGSVTCLPGCFTMYRLRTADKGKPLIIADAIINEYSECVVDTLHKKNLLSLGEDRFLTTLMTKHFPYMKYKFIADAYASTAAPETWSVLLSQRRRWINSTIHNLAELVWLPEMCGFCCFSMRFVVFIDLFGTIILPATTVYLGYLIYKVATHQGQFPLISICMIAGTYGLQALIFILKRQWQHIGWMVIYILAFPIYSFVLPIYSFWNQDNFSWGNTRIVLGEKGFAKVVAVDDDGFDPRSVPLQRWDDYALHNNLPGRRGVPIEKAYDTYDDQYEMDDMKSMYSSVKPASTILTGFPGRGPYMPPQSTYSVNQYPDHPLRNQSAMSLRQQDRSASPYQDYPANGRPSMQMTSSDNLLSGGQGRHQSRSSLGFTGRARSPLGGAGIDRPPSAFDFQRGTAGPDDMQIVEAIQNCLREVDLDNVTKKQVRALVEQRLQTELVGERRTFLDRSIDSELAAM</sequence>
<evidence type="ECO:0000256" key="11">
    <source>
        <dbReference type="ARBA" id="ARBA00060871"/>
    </source>
</evidence>
<reference evidence="19 20" key="1">
    <citation type="submission" date="2019-06" db="EMBL/GenBank/DDBJ databases">
        <title>Genome Sequence of the Brown Rot Fungal Pathogen Monilinia laxa.</title>
        <authorList>
            <person name="De Miccolis Angelini R.M."/>
            <person name="Landi L."/>
            <person name="Abate D."/>
            <person name="Pollastro S."/>
            <person name="Romanazzi G."/>
            <person name="Faretra F."/>
        </authorList>
    </citation>
    <scope>NUCLEOTIDE SEQUENCE [LARGE SCALE GENOMIC DNA]</scope>
    <source>
        <strain evidence="19 20">Mlax316</strain>
    </source>
</reference>
<protein>
    <recommendedName>
        <fullName evidence="12">Chitin synthase A</fullName>
        <ecNumber evidence="2">2.4.1.16</ecNumber>
    </recommendedName>
    <alternativeName>
        <fullName evidence="13">Chitin-UDP acetyl-glucosaminyl transferase A</fullName>
    </alternativeName>
    <alternativeName>
        <fullName evidence="14">Class-V chitin synthase A</fullName>
    </alternativeName>
</protein>
<dbReference type="InterPro" id="IPR001609">
    <property type="entry name" value="Myosin_head_motor_dom-like"/>
</dbReference>
<evidence type="ECO:0000256" key="4">
    <source>
        <dbReference type="ARBA" id="ARBA00022676"/>
    </source>
</evidence>
<feature type="domain" description="Cytochrome b5 heme-binding" evidence="17">
    <location>
        <begin position="972"/>
        <end position="1065"/>
    </location>
</feature>
<accession>A0A5N6K676</accession>
<evidence type="ECO:0000313" key="20">
    <source>
        <dbReference type="Proteomes" id="UP000326757"/>
    </source>
</evidence>
<dbReference type="Pfam" id="PF03142">
    <property type="entry name" value="Chitin_synth_2"/>
    <property type="match status" value="1"/>
</dbReference>
<dbReference type="GO" id="GO:0004100">
    <property type="term" value="F:chitin synthase activity"/>
    <property type="evidence" value="ECO:0007669"/>
    <property type="project" value="UniProtKB-EC"/>
</dbReference>
<evidence type="ECO:0000256" key="6">
    <source>
        <dbReference type="ARBA" id="ARBA00022692"/>
    </source>
</evidence>
<dbReference type="GO" id="GO:0030428">
    <property type="term" value="C:cell septum"/>
    <property type="evidence" value="ECO:0007669"/>
    <property type="project" value="TreeGrafter"/>
</dbReference>
<feature type="transmembrane region" description="Helical" evidence="16">
    <location>
        <begin position="943"/>
        <end position="961"/>
    </location>
</feature>
<evidence type="ECO:0000256" key="9">
    <source>
        <dbReference type="ARBA" id="ARBA00023180"/>
    </source>
</evidence>
<dbReference type="Gene3D" id="1.20.120.720">
    <property type="entry name" value="Myosin VI head, motor domain, U50 subdomain"/>
    <property type="match status" value="1"/>
</dbReference>
<dbReference type="OrthoDB" id="370884at2759"/>
<feature type="region of interest" description="Disordered" evidence="15">
    <location>
        <begin position="505"/>
        <end position="531"/>
    </location>
</feature>
<organism evidence="19 20">
    <name type="scientific">Monilinia laxa</name>
    <name type="common">Brown rot fungus</name>
    <name type="synonym">Sclerotinia laxa</name>
    <dbReference type="NCBI Taxonomy" id="61186"/>
    <lineage>
        <taxon>Eukaryota</taxon>
        <taxon>Fungi</taxon>
        <taxon>Dikarya</taxon>
        <taxon>Ascomycota</taxon>
        <taxon>Pezizomycotina</taxon>
        <taxon>Leotiomycetes</taxon>
        <taxon>Helotiales</taxon>
        <taxon>Sclerotiniaceae</taxon>
        <taxon>Monilinia</taxon>
    </lineage>
</organism>